<accession>A0A9I9EL55</accession>
<organism evidence="1">
    <name type="scientific">Cucumis melo</name>
    <name type="common">Muskmelon</name>
    <dbReference type="NCBI Taxonomy" id="3656"/>
    <lineage>
        <taxon>Eukaryota</taxon>
        <taxon>Viridiplantae</taxon>
        <taxon>Streptophyta</taxon>
        <taxon>Embryophyta</taxon>
        <taxon>Tracheophyta</taxon>
        <taxon>Spermatophyta</taxon>
        <taxon>Magnoliopsida</taxon>
        <taxon>eudicotyledons</taxon>
        <taxon>Gunneridae</taxon>
        <taxon>Pentapetalae</taxon>
        <taxon>rosids</taxon>
        <taxon>fabids</taxon>
        <taxon>Cucurbitales</taxon>
        <taxon>Cucurbitaceae</taxon>
        <taxon>Benincaseae</taxon>
        <taxon>Cucumis</taxon>
    </lineage>
</organism>
<dbReference type="AlphaFoldDB" id="A0A9I9EL55"/>
<name>A0A9I9EL55_CUCME</name>
<reference evidence="1" key="1">
    <citation type="submission" date="2023-03" db="UniProtKB">
        <authorList>
            <consortium name="EnsemblPlants"/>
        </authorList>
    </citation>
    <scope>IDENTIFICATION</scope>
</reference>
<sequence length="35" mass="4302">MWEIRAWGEKEIGNVDESKIGGRRRSWKRAREEER</sequence>
<proteinExistence type="predicted"/>
<dbReference type="Gramene" id="MELO3C035301.2.1">
    <property type="protein sequence ID" value="MELO3C035301.2.1"/>
    <property type="gene ID" value="MELO3C035301.2"/>
</dbReference>
<protein>
    <submittedName>
        <fullName evidence="1">Uncharacterized protein</fullName>
    </submittedName>
</protein>
<dbReference type="EnsemblPlants" id="MELO3C035301.2.1">
    <property type="protein sequence ID" value="MELO3C035301.2.1"/>
    <property type="gene ID" value="MELO3C035301.2"/>
</dbReference>
<evidence type="ECO:0000313" key="1">
    <source>
        <dbReference type="EnsemblPlants" id="MELO3C035301.2.1"/>
    </source>
</evidence>